<dbReference type="SMART" id="SM00431">
    <property type="entry name" value="SCAN"/>
    <property type="match status" value="1"/>
</dbReference>
<dbReference type="InterPro" id="IPR038269">
    <property type="entry name" value="SCAN_sf"/>
</dbReference>
<dbReference type="InterPro" id="IPR003309">
    <property type="entry name" value="SCAN_dom"/>
</dbReference>
<dbReference type="Gene3D" id="1.10.4020.10">
    <property type="entry name" value="DNA breaking-rejoining enzymes"/>
    <property type="match status" value="1"/>
</dbReference>
<accession>A0ABD1JAL0</accession>
<evidence type="ECO:0000256" key="1">
    <source>
        <dbReference type="SAM" id="MobiDB-lite"/>
    </source>
</evidence>
<dbReference type="PANTHER" id="PTHR46888:SF1">
    <property type="entry name" value="RIBONUCLEASE H"/>
    <property type="match status" value="1"/>
</dbReference>
<dbReference type="SUPFAM" id="SSF47353">
    <property type="entry name" value="Retrovirus capsid dimerization domain-like"/>
    <property type="match status" value="1"/>
</dbReference>
<dbReference type="Proteomes" id="UP001591681">
    <property type="component" value="Unassembled WGS sequence"/>
</dbReference>
<evidence type="ECO:0000313" key="3">
    <source>
        <dbReference type="EMBL" id="KAL2083784.1"/>
    </source>
</evidence>
<feature type="region of interest" description="Disordered" evidence="1">
    <location>
        <begin position="16"/>
        <end position="45"/>
    </location>
</feature>
<keyword evidence="4" id="KW-1185">Reference proteome</keyword>
<dbReference type="PANTHER" id="PTHR46888">
    <property type="entry name" value="ZINC KNUCKLE DOMAINCONTAINING PROTEIN-RELATED"/>
    <property type="match status" value="1"/>
</dbReference>
<reference evidence="3 4" key="1">
    <citation type="submission" date="2024-09" db="EMBL/GenBank/DDBJ databases">
        <title>A chromosome-level genome assembly of Gray's grenadier anchovy, Coilia grayii.</title>
        <authorList>
            <person name="Fu Z."/>
        </authorList>
    </citation>
    <scope>NUCLEOTIDE SEQUENCE [LARGE SCALE GENOMIC DNA]</scope>
    <source>
        <strain evidence="3">G4</strain>
        <tissue evidence="3">Muscle</tissue>
    </source>
</reference>
<dbReference type="EMBL" id="JBHFQA010000018">
    <property type="protein sequence ID" value="KAL2083784.1"/>
    <property type="molecule type" value="Genomic_DNA"/>
</dbReference>
<dbReference type="Pfam" id="PF02023">
    <property type="entry name" value="SCAN"/>
    <property type="match status" value="1"/>
</dbReference>
<dbReference type="PROSITE" id="PS50804">
    <property type="entry name" value="SCAN_BOX"/>
    <property type="match status" value="1"/>
</dbReference>
<dbReference type="AlphaFoldDB" id="A0ABD1JAL0"/>
<comment type="caution">
    <text evidence="3">The sequence shown here is derived from an EMBL/GenBank/DDBJ whole genome shotgun (WGS) entry which is preliminary data.</text>
</comment>
<proteinExistence type="predicted"/>
<evidence type="ECO:0000259" key="2">
    <source>
        <dbReference type="PROSITE" id="PS50804"/>
    </source>
</evidence>
<organism evidence="3 4">
    <name type="scientific">Coilia grayii</name>
    <name type="common">Gray's grenadier anchovy</name>
    <dbReference type="NCBI Taxonomy" id="363190"/>
    <lineage>
        <taxon>Eukaryota</taxon>
        <taxon>Metazoa</taxon>
        <taxon>Chordata</taxon>
        <taxon>Craniata</taxon>
        <taxon>Vertebrata</taxon>
        <taxon>Euteleostomi</taxon>
        <taxon>Actinopterygii</taxon>
        <taxon>Neopterygii</taxon>
        <taxon>Teleostei</taxon>
        <taxon>Clupei</taxon>
        <taxon>Clupeiformes</taxon>
        <taxon>Clupeoidei</taxon>
        <taxon>Engraulidae</taxon>
        <taxon>Coilinae</taxon>
        <taxon>Coilia</taxon>
    </lineage>
</organism>
<protein>
    <recommendedName>
        <fullName evidence="2">SCAN box domain-containing protein</fullName>
    </recommendedName>
</protein>
<sequence>MRACHSFQSQAFRLKHLNPHPVGNQRPVVEDNDPSVSAFSKPGGRTARRQEFKVCYTSAPITGGRTATADVQGAYPLAKDDDIEHFLATFERVAVTCRWPEATWAIRLVPLLTGKACSAFVAMDMSVTDDNRRVKEAILKKYNIKADTYRMRFRSAVIMPGETPKDLYVCLKELFTKWIRPEKHSFEEICEMIILEQFMDMMSTDMAVWIWEHDPKTAEAAARLAELFQTVRQGTRGFSTSR</sequence>
<evidence type="ECO:0000313" key="4">
    <source>
        <dbReference type="Proteomes" id="UP001591681"/>
    </source>
</evidence>
<gene>
    <name evidence="3" type="ORF">ACEWY4_021557</name>
</gene>
<feature type="domain" description="SCAN box" evidence="2">
    <location>
        <begin position="150"/>
        <end position="229"/>
    </location>
</feature>
<name>A0ABD1JAL0_9TELE</name>